<evidence type="ECO:0000256" key="7">
    <source>
        <dbReference type="PROSITE-ProRule" id="PRU10141"/>
    </source>
</evidence>
<dbReference type="Gene3D" id="3.30.200.20">
    <property type="entry name" value="Phosphorylase Kinase, domain 1"/>
    <property type="match status" value="2"/>
</dbReference>
<dbReference type="InterPro" id="IPR000719">
    <property type="entry name" value="Prot_kinase_dom"/>
</dbReference>
<evidence type="ECO:0000256" key="1">
    <source>
        <dbReference type="ARBA" id="ARBA00022527"/>
    </source>
</evidence>
<keyword evidence="5" id="KW-0418">Kinase</keyword>
<name>A0A834H9C8_RHOSS</name>
<gene>
    <name evidence="9" type="ORF">RHSIM_Rhsim02G0075500</name>
</gene>
<dbReference type="CDD" id="cd14066">
    <property type="entry name" value="STKc_IRAK"/>
    <property type="match status" value="1"/>
</dbReference>
<feature type="binding site" evidence="7">
    <location>
        <position position="126"/>
    </location>
    <ligand>
        <name>ATP</name>
        <dbReference type="ChEBI" id="CHEBI:30616"/>
    </ligand>
</feature>
<dbReference type="SUPFAM" id="SSF56112">
    <property type="entry name" value="Protein kinase-like (PK-like)"/>
    <property type="match status" value="2"/>
</dbReference>
<dbReference type="AlphaFoldDB" id="A0A834H9C8"/>
<dbReference type="InterPro" id="IPR001245">
    <property type="entry name" value="Ser-Thr/Tyr_kinase_cat_dom"/>
</dbReference>
<evidence type="ECO:0000256" key="5">
    <source>
        <dbReference type="ARBA" id="ARBA00022777"/>
    </source>
</evidence>
<evidence type="ECO:0000256" key="3">
    <source>
        <dbReference type="ARBA" id="ARBA00022679"/>
    </source>
</evidence>
<accession>A0A834H9C8</accession>
<comment type="caution">
    <text evidence="9">The sequence shown here is derived from an EMBL/GenBank/DDBJ whole genome shotgun (WGS) entry which is preliminary data.</text>
</comment>
<dbReference type="Pfam" id="PF07714">
    <property type="entry name" value="PK_Tyr_Ser-Thr"/>
    <property type="match status" value="2"/>
</dbReference>
<organism evidence="9 10">
    <name type="scientific">Rhododendron simsii</name>
    <name type="common">Sims's rhododendron</name>
    <dbReference type="NCBI Taxonomy" id="118357"/>
    <lineage>
        <taxon>Eukaryota</taxon>
        <taxon>Viridiplantae</taxon>
        <taxon>Streptophyta</taxon>
        <taxon>Embryophyta</taxon>
        <taxon>Tracheophyta</taxon>
        <taxon>Spermatophyta</taxon>
        <taxon>Magnoliopsida</taxon>
        <taxon>eudicotyledons</taxon>
        <taxon>Gunneridae</taxon>
        <taxon>Pentapetalae</taxon>
        <taxon>asterids</taxon>
        <taxon>Ericales</taxon>
        <taxon>Ericaceae</taxon>
        <taxon>Ericoideae</taxon>
        <taxon>Rhodoreae</taxon>
        <taxon>Rhododendron</taxon>
    </lineage>
</organism>
<keyword evidence="10" id="KW-1185">Reference proteome</keyword>
<evidence type="ECO:0000256" key="6">
    <source>
        <dbReference type="ARBA" id="ARBA00022840"/>
    </source>
</evidence>
<keyword evidence="6 7" id="KW-0067">ATP-binding</keyword>
<dbReference type="InterPro" id="IPR008271">
    <property type="entry name" value="Ser/Thr_kinase_AS"/>
</dbReference>
<dbReference type="Gene3D" id="1.10.510.10">
    <property type="entry name" value="Transferase(Phosphotransferase) domain 1"/>
    <property type="match status" value="2"/>
</dbReference>
<dbReference type="InterPro" id="IPR052101">
    <property type="entry name" value="Plant_StressResp_Kinase"/>
</dbReference>
<dbReference type="PROSITE" id="PS00108">
    <property type="entry name" value="PROTEIN_KINASE_ST"/>
    <property type="match status" value="1"/>
</dbReference>
<dbReference type="PANTHER" id="PTHR47983">
    <property type="entry name" value="PTO-INTERACTING PROTEIN 1-LIKE"/>
    <property type="match status" value="1"/>
</dbReference>
<dbReference type="GO" id="GO:0005524">
    <property type="term" value="F:ATP binding"/>
    <property type="evidence" value="ECO:0007669"/>
    <property type="project" value="UniProtKB-UniRule"/>
</dbReference>
<feature type="domain" description="Protein kinase" evidence="8">
    <location>
        <begin position="97"/>
        <end position="380"/>
    </location>
</feature>
<dbReference type="FunFam" id="3.30.200.20:FF:000039">
    <property type="entry name" value="receptor-like protein kinase FERONIA"/>
    <property type="match status" value="1"/>
</dbReference>
<dbReference type="InterPro" id="IPR011009">
    <property type="entry name" value="Kinase-like_dom_sf"/>
</dbReference>
<dbReference type="InterPro" id="IPR017441">
    <property type="entry name" value="Protein_kinase_ATP_BS"/>
</dbReference>
<dbReference type="PROSITE" id="PS00107">
    <property type="entry name" value="PROTEIN_KINASE_ATP"/>
    <property type="match status" value="1"/>
</dbReference>
<keyword evidence="4 7" id="KW-0547">Nucleotide-binding</keyword>
<dbReference type="SMART" id="SM00220">
    <property type="entry name" value="S_TKc"/>
    <property type="match status" value="1"/>
</dbReference>
<keyword evidence="3" id="KW-0808">Transferase</keyword>
<dbReference type="OrthoDB" id="4062651at2759"/>
<dbReference type="PANTHER" id="PTHR47983:SF7">
    <property type="entry name" value="PROTEIN KINASE SUPERFAMILY PROTEIN"/>
    <property type="match status" value="1"/>
</dbReference>
<evidence type="ECO:0000313" key="9">
    <source>
        <dbReference type="EMBL" id="KAF7149644.1"/>
    </source>
</evidence>
<dbReference type="Proteomes" id="UP000626092">
    <property type="component" value="Unassembled WGS sequence"/>
</dbReference>
<reference evidence="9" key="1">
    <citation type="submission" date="2019-11" db="EMBL/GenBank/DDBJ databases">
        <authorList>
            <person name="Liu Y."/>
            <person name="Hou J."/>
            <person name="Li T.-Q."/>
            <person name="Guan C.-H."/>
            <person name="Wu X."/>
            <person name="Wu H.-Z."/>
            <person name="Ling F."/>
            <person name="Zhang R."/>
            <person name="Shi X.-G."/>
            <person name="Ren J.-P."/>
            <person name="Chen E.-F."/>
            <person name="Sun J.-M."/>
        </authorList>
    </citation>
    <scope>NUCLEOTIDE SEQUENCE</scope>
    <source>
        <strain evidence="9">Adult_tree_wgs_1</strain>
        <tissue evidence="9">Leaves</tissue>
    </source>
</reference>
<evidence type="ECO:0000259" key="8">
    <source>
        <dbReference type="PROSITE" id="PS50011"/>
    </source>
</evidence>
<feature type="domain" description="Protein kinase" evidence="8">
    <location>
        <begin position="531"/>
        <end position="778"/>
    </location>
</feature>
<proteinExistence type="predicted"/>
<dbReference type="FunFam" id="1.10.510.10:FF:000095">
    <property type="entry name" value="protein STRUBBELIG-RECEPTOR FAMILY 8"/>
    <property type="match status" value="1"/>
</dbReference>
<dbReference type="GO" id="GO:0004674">
    <property type="term" value="F:protein serine/threonine kinase activity"/>
    <property type="evidence" value="ECO:0007669"/>
    <property type="project" value="UniProtKB-KW"/>
</dbReference>
<sequence>MSSSDSRNFEERQISQPVSLAANVSSGKYLSHGNNLSRNGTKVSDVLPSSDVVSARASSKQLPFSNNQNPIDVGVIEFEGTCRSFSLDEVLIATNNFDDALVIGNGGFGKVYKGFIDDSATMVAIKRLNAKSKQGAREFWMEVKMLSKLRHANLVALIGYCNECQEMILVYEYMALGTLADHLYRLKTTESNMSFSPLSWEERLDMCIGAARGLDHLHSGTSQSFIHRDVKSTNILIDKNWVAKISDFGLSKGLTSHSITHISTEVKGTFGYLDPDYFHTFRLTVKSDVYAFGVVLLEVLCGRPPVDSKLDSEQIGLIYWAQQCFKKGKFAEVIDPSLSGQIAQPCLKSFVELVKNCLSESPRSRPPMAEVLGRLELALLSQQRGRTKGKMTKAFQNMMDRWLRERKDNSSSSGQSNDLLSSRMNKANEINMQIDPVEEQNMQIEPPNVEFFCLIYMINHDNEMLPVSVVETHKDAHASVEDQNMEIVPPIGYQKGSKALAPVKPEVQKEVPPIEVPALSLAELKEKTDNFGLKSLIDGGSNGRVYYASLSDGKAVAIKMLDAAAEPESNVEFLTQVSMVSKLKHENLVELLGYCVEGNVRVLEYEFATMGSLHDVLHGRTGVQGAQPRPVLDWIQRVRIAVDAARGLEYLHEKFQPSITHRLIRSSKVLLFEDFKAKIADFNLSHQAPKLPFYVEVRIPYFSGYAFTEQLTKETDVYSFGVVLLELLTGRKPDDRTMPPGQLCLVTWLAAVAALCLQYDPEFRPNMSIVVKALQPLLRSSAPPPPPPDV</sequence>
<keyword evidence="2" id="KW-0597">Phosphoprotein</keyword>
<evidence type="ECO:0000256" key="2">
    <source>
        <dbReference type="ARBA" id="ARBA00022553"/>
    </source>
</evidence>
<protein>
    <recommendedName>
        <fullName evidence="8">Protein kinase domain-containing protein</fullName>
    </recommendedName>
</protein>
<keyword evidence="1" id="KW-0723">Serine/threonine-protein kinase</keyword>
<evidence type="ECO:0000313" key="10">
    <source>
        <dbReference type="Proteomes" id="UP000626092"/>
    </source>
</evidence>
<evidence type="ECO:0000256" key="4">
    <source>
        <dbReference type="ARBA" id="ARBA00022741"/>
    </source>
</evidence>
<dbReference type="PROSITE" id="PS50011">
    <property type="entry name" value="PROTEIN_KINASE_DOM"/>
    <property type="match status" value="2"/>
</dbReference>
<dbReference type="EMBL" id="WJXA01000002">
    <property type="protein sequence ID" value="KAF7149644.1"/>
    <property type="molecule type" value="Genomic_DNA"/>
</dbReference>